<dbReference type="Gene3D" id="3.30.420.10">
    <property type="entry name" value="Ribonuclease H-like superfamily/Ribonuclease H"/>
    <property type="match status" value="1"/>
</dbReference>
<comment type="caution">
    <text evidence="1">The sequence shown here is derived from an EMBL/GenBank/DDBJ whole genome shotgun (WGS) entry which is preliminary data.</text>
</comment>
<evidence type="ECO:0000313" key="2">
    <source>
        <dbReference type="Proteomes" id="UP001151760"/>
    </source>
</evidence>
<organism evidence="1 2">
    <name type="scientific">Tanacetum coccineum</name>
    <dbReference type="NCBI Taxonomy" id="301880"/>
    <lineage>
        <taxon>Eukaryota</taxon>
        <taxon>Viridiplantae</taxon>
        <taxon>Streptophyta</taxon>
        <taxon>Embryophyta</taxon>
        <taxon>Tracheophyta</taxon>
        <taxon>Spermatophyta</taxon>
        <taxon>Magnoliopsida</taxon>
        <taxon>eudicotyledons</taxon>
        <taxon>Gunneridae</taxon>
        <taxon>Pentapetalae</taxon>
        <taxon>asterids</taxon>
        <taxon>campanulids</taxon>
        <taxon>Asterales</taxon>
        <taxon>Asteraceae</taxon>
        <taxon>Asteroideae</taxon>
        <taxon>Anthemideae</taxon>
        <taxon>Anthemidinae</taxon>
        <taxon>Tanacetum</taxon>
    </lineage>
</organism>
<dbReference type="EMBL" id="BQNB010013877">
    <property type="protein sequence ID" value="GJT21298.1"/>
    <property type="molecule type" value="Genomic_DNA"/>
</dbReference>
<dbReference type="SUPFAM" id="SSF53098">
    <property type="entry name" value="Ribonuclease H-like"/>
    <property type="match status" value="1"/>
</dbReference>
<protein>
    <submittedName>
        <fullName evidence="1">Reverse transcriptase domain-containing protein</fullName>
    </submittedName>
</protein>
<name>A0ABQ5C5J9_9ASTR</name>
<dbReference type="GO" id="GO:0003964">
    <property type="term" value="F:RNA-directed DNA polymerase activity"/>
    <property type="evidence" value="ECO:0007669"/>
    <property type="project" value="UniProtKB-KW"/>
</dbReference>
<evidence type="ECO:0000313" key="1">
    <source>
        <dbReference type="EMBL" id="GJT21298.1"/>
    </source>
</evidence>
<sequence length="343" mass="39243">MLLKKLLEKLGDPDKFLIPCDFPGIDVCHALADLGASINLMPLSIWKDFSYLNATPRDLTLELAGIFIPIDLQTKSENDFYMPFRIFHVPSHAFGLVNAPVTPGWDGVISSGSTLWFADYANFQCGNFIVKGMSSQQKKFFKDVKHYFWDDPYLFRICADQIIRRCVHGQEAFEILKACHEGPTWSHHSANLTAKKVFDAGFFWPAIYQDAHTMIKSCDRVNDKAKFHEEMKCLKTLFKFVKSLINVYKYDGLSSTCTDFHPQMSGQVEVSNRGLKRILEMTVGENRASWSDKLDDALWAFRTALKTPIGCTPYKIVYGKFCHLPIELEHKAYWALKHANFDL</sequence>
<dbReference type="PANTHER" id="PTHR48475">
    <property type="entry name" value="RIBONUCLEASE H"/>
    <property type="match status" value="1"/>
</dbReference>
<reference evidence="1" key="1">
    <citation type="journal article" date="2022" name="Int. J. Mol. Sci.">
        <title>Draft Genome of Tanacetum Coccineum: Genomic Comparison of Closely Related Tanacetum-Family Plants.</title>
        <authorList>
            <person name="Yamashiro T."/>
            <person name="Shiraishi A."/>
            <person name="Nakayama K."/>
            <person name="Satake H."/>
        </authorList>
    </citation>
    <scope>NUCLEOTIDE SEQUENCE</scope>
</reference>
<keyword evidence="1" id="KW-0808">Transferase</keyword>
<gene>
    <name evidence="1" type="ORF">Tco_0891235</name>
</gene>
<proteinExistence type="predicted"/>
<dbReference type="InterPro" id="IPR036397">
    <property type="entry name" value="RNaseH_sf"/>
</dbReference>
<dbReference type="PANTHER" id="PTHR48475:SF1">
    <property type="entry name" value="RNASE H TYPE-1 DOMAIN-CONTAINING PROTEIN"/>
    <property type="match status" value="1"/>
</dbReference>
<reference evidence="1" key="2">
    <citation type="submission" date="2022-01" db="EMBL/GenBank/DDBJ databases">
        <authorList>
            <person name="Yamashiro T."/>
            <person name="Shiraishi A."/>
            <person name="Satake H."/>
            <person name="Nakayama K."/>
        </authorList>
    </citation>
    <scope>NUCLEOTIDE SEQUENCE</scope>
</reference>
<dbReference type="Proteomes" id="UP001151760">
    <property type="component" value="Unassembled WGS sequence"/>
</dbReference>
<keyword evidence="2" id="KW-1185">Reference proteome</keyword>
<dbReference type="InterPro" id="IPR012337">
    <property type="entry name" value="RNaseH-like_sf"/>
</dbReference>
<keyword evidence="1" id="KW-0695">RNA-directed DNA polymerase</keyword>
<keyword evidence="1" id="KW-0548">Nucleotidyltransferase</keyword>
<dbReference type="Gene3D" id="1.10.340.70">
    <property type="match status" value="1"/>
</dbReference>
<accession>A0ABQ5C5J9</accession>